<keyword evidence="7" id="KW-1185">Reference proteome</keyword>
<evidence type="ECO:0000313" key="6">
    <source>
        <dbReference type="EMBL" id="OPX44567.1"/>
    </source>
</evidence>
<dbReference type="RefSeq" id="WP_080064006.1">
    <property type="nucleotide sequence ID" value="NZ_MZGX01000008.1"/>
</dbReference>
<dbReference type="InterPro" id="IPR036061">
    <property type="entry name" value="CheW-like_dom_sf"/>
</dbReference>
<dbReference type="FunFam" id="2.40.50.180:FF:000002">
    <property type="entry name" value="Chemotaxis protein CheW"/>
    <property type="match status" value="1"/>
</dbReference>
<evidence type="ECO:0000256" key="3">
    <source>
        <dbReference type="ARBA" id="ARBA00022490"/>
    </source>
</evidence>
<dbReference type="Pfam" id="PF01584">
    <property type="entry name" value="CheW"/>
    <property type="match status" value="1"/>
</dbReference>
<dbReference type="SMART" id="SM00260">
    <property type="entry name" value="CheW"/>
    <property type="match status" value="1"/>
</dbReference>
<dbReference type="InterPro" id="IPR002545">
    <property type="entry name" value="CheW-lke_dom"/>
</dbReference>
<dbReference type="STRING" id="48256.CLHUN_15610"/>
<dbReference type="SUPFAM" id="SSF50341">
    <property type="entry name" value="CheW-like"/>
    <property type="match status" value="1"/>
</dbReference>
<evidence type="ECO:0000313" key="7">
    <source>
        <dbReference type="Proteomes" id="UP000191554"/>
    </source>
</evidence>
<dbReference type="PANTHER" id="PTHR22617">
    <property type="entry name" value="CHEMOTAXIS SENSOR HISTIDINE KINASE-RELATED"/>
    <property type="match status" value="1"/>
</dbReference>
<dbReference type="Gene3D" id="2.40.50.180">
    <property type="entry name" value="CheA-289, Domain 4"/>
    <property type="match status" value="1"/>
</dbReference>
<keyword evidence="4" id="KW-0145">Chemotaxis</keyword>
<dbReference type="PANTHER" id="PTHR22617:SF23">
    <property type="entry name" value="CHEMOTAXIS PROTEIN CHEW"/>
    <property type="match status" value="1"/>
</dbReference>
<dbReference type="GO" id="GO:0006935">
    <property type="term" value="P:chemotaxis"/>
    <property type="evidence" value="ECO:0007669"/>
    <property type="project" value="UniProtKB-KW"/>
</dbReference>
<organism evidence="6 7">
    <name type="scientific">Ruminiclostridium hungatei</name>
    <name type="common">Clostridium hungatei</name>
    <dbReference type="NCBI Taxonomy" id="48256"/>
    <lineage>
        <taxon>Bacteria</taxon>
        <taxon>Bacillati</taxon>
        <taxon>Bacillota</taxon>
        <taxon>Clostridia</taxon>
        <taxon>Eubacteriales</taxon>
        <taxon>Oscillospiraceae</taxon>
        <taxon>Ruminiclostridium</taxon>
    </lineage>
</organism>
<evidence type="ECO:0000256" key="2">
    <source>
        <dbReference type="ARBA" id="ARBA00021483"/>
    </source>
</evidence>
<keyword evidence="3" id="KW-0963">Cytoplasm</keyword>
<gene>
    <name evidence="6" type="primary">cheW_4</name>
    <name evidence="6" type="ORF">CLHUN_15610</name>
</gene>
<feature type="domain" description="CheW-like" evidence="5">
    <location>
        <begin position="11"/>
        <end position="148"/>
    </location>
</feature>
<dbReference type="GO" id="GO:0007165">
    <property type="term" value="P:signal transduction"/>
    <property type="evidence" value="ECO:0007669"/>
    <property type="project" value="InterPro"/>
</dbReference>
<evidence type="ECO:0000259" key="5">
    <source>
        <dbReference type="PROSITE" id="PS50851"/>
    </source>
</evidence>
<sequence length="148" mass="16543">MADVQVNDFDTKQFIVFSLGDERFGIDSLKITTIDRMKTITRVPKTPSYIKGVINLRGDIIPVMDLRDRFNLPAVEETEETRIIILKLEEVSIGVIVDQVQQTIQLSGEDIENTTSLINSAAAEYIFGIGKVGGEIVTLINFEKLVKL</sequence>
<name>A0A1V4SMU7_RUMHU</name>
<dbReference type="PROSITE" id="PS50851">
    <property type="entry name" value="CHEW"/>
    <property type="match status" value="1"/>
</dbReference>
<accession>A0A1V4SMU7</accession>
<dbReference type="AlphaFoldDB" id="A0A1V4SMU7"/>
<dbReference type="Gene3D" id="2.30.30.40">
    <property type="entry name" value="SH3 Domains"/>
    <property type="match status" value="1"/>
</dbReference>
<evidence type="ECO:0000256" key="1">
    <source>
        <dbReference type="ARBA" id="ARBA00004496"/>
    </source>
</evidence>
<proteinExistence type="predicted"/>
<dbReference type="EMBL" id="MZGX01000008">
    <property type="protein sequence ID" value="OPX44567.1"/>
    <property type="molecule type" value="Genomic_DNA"/>
</dbReference>
<evidence type="ECO:0000256" key="4">
    <source>
        <dbReference type="ARBA" id="ARBA00022500"/>
    </source>
</evidence>
<dbReference type="OrthoDB" id="9794382at2"/>
<dbReference type="Proteomes" id="UP000191554">
    <property type="component" value="Unassembled WGS sequence"/>
</dbReference>
<dbReference type="InterPro" id="IPR039315">
    <property type="entry name" value="CheW"/>
</dbReference>
<comment type="subcellular location">
    <subcellularLocation>
        <location evidence="1">Cytoplasm</location>
    </subcellularLocation>
</comment>
<comment type="caution">
    <text evidence="6">The sequence shown here is derived from an EMBL/GenBank/DDBJ whole genome shotgun (WGS) entry which is preliminary data.</text>
</comment>
<dbReference type="GO" id="GO:0005829">
    <property type="term" value="C:cytosol"/>
    <property type="evidence" value="ECO:0007669"/>
    <property type="project" value="TreeGrafter"/>
</dbReference>
<reference evidence="6 7" key="1">
    <citation type="submission" date="2017-03" db="EMBL/GenBank/DDBJ databases">
        <title>Genome sequence of Clostridium hungatei DSM 14427.</title>
        <authorList>
            <person name="Poehlein A."/>
            <person name="Daniel R."/>
        </authorList>
    </citation>
    <scope>NUCLEOTIDE SEQUENCE [LARGE SCALE GENOMIC DNA]</scope>
    <source>
        <strain evidence="6 7">DSM 14427</strain>
    </source>
</reference>
<protein>
    <recommendedName>
        <fullName evidence="2">Chemotaxis protein CheW</fullName>
    </recommendedName>
</protein>